<gene>
    <name evidence="7" type="ORF">GC722_15005</name>
</gene>
<dbReference type="GO" id="GO:0046872">
    <property type="term" value="F:metal ion binding"/>
    <property type="evidence" value="ECO:0007669"/>
    <property type="project" value="UniProtKB-KW"/>
</dbReference>
<dbReference type="InterPro" id="IPR000092">
    <property type="entry name" value="Polyprenyl_synt"/>
</dbReference>
<dbReference type="AlphaFoldDB" id="A0A6A9V1F5"/>
<dbReference type="Proteomes" id="UP000435304">
    <property type="component" value="Unassembled WGS sequence"/>
</dbReference>
<evidence type="ECO:0000256" key="3">
    <source>
        <dbReference type="ARBA" id="ARBA00022679"/>
    </source>
</evidence>
<keyword evidence="4" id="KW-0479">Metal-binding</keyword>
<comment type="caution">
    <text evidence="7">The sequence shown here is derived from an EMBL/GenBank/DDBJ whole genome shotgun (WGS) entry which is preliminary data.</text>
</comment>
<dbReference type="EMBL" id="WPCU01000010">
    <property type="protein sequence ID" value="MVA77319.1"/>
    <property type="molecule type" value="Genomic_DNA"/>
</dbReference>
<evidence type="ECO:0000313" key="7">
    <source>
        <dbReference type="EMBL" id="MVA77319.1"/>
    </source>
</evidence>
<dbReference type="InterPro" id="IPR008949">
    <property type="entry name" value="Isoprenoid_synthase_dom_sf"/>
</dbReference>
<evidence type="ECO:0000256" key="5">
    <source>
        <dbReference type="ARBA" id="ARBA00022842"/>
    </source>
</evidence>
<dbReference type="PANTHER" id="PTHR12001:SF85">
    <property type="entry name" value="SHORT CHAIN ISOPRENYL DIPHOSPHATE SYNTHASE"/>
    <property type="match status" value="1"/>
</dbReference>
<comment type="cofactor">
    <cofactor evidence="1">
        <name>Mg(2+)</name>
        <dbReference type="ChEBI" id="CHEBI:18420"/>
    </cofactor>
</comment>
<dbReference type="GO" id="GO:0008299">
    <property type="term" value="P:isoprenoid biosynthetic process"/>
    <property type="evidence" value="ECO:0007669"/>
    <property type="project" value="InterPro"/>
</dbReference>
<dbReference type="InterPro" id="IPR033749">
    <property type="entry name" value="Polyprenyl_synt_CS"/>
</dbReference>
<dbReference type="CDD" id="cd00685">
    <property type="entry name" value="Trans_IPPS_HT"/>
    <property type="match status" value="1"/>
</dbReference>
<evidence type="ECO:0000256" key="1">
    <source>
        <dbReference type="ARBA" id="ARBA00001946"/>
    </source>
</evidence>
<keyword evidence="3 6" id="KW-0808">Transferase</keyword>
<dbReference type="SUPFAM" id="SSF48576">
    <property type="entry name" value="Terpenoid synthases"/>
    <property type="match status" value="1"/>
</dbReference>
<keyword evidence="8" id="KW-1185">Reference proteome</keyword>
<evidence type="ECO:0000256" key="2">
    <source>
        <dbReference type="ARBA" id="ARBA00006706"/>
    </source>
</evidence>
<reference evidence="7 8" key="1">
    <citation type="submission" date="2019-12" db="EMBL/GenBank/DDBJ databases">
        <title>Auraticoccus cholistani sp. nov., an actinomycete isolated from soil of Cholistan desert.</title>
        <authorList>
            <person name="Cheema M.T."/>
        </authorList>
    </citation>
    <scope>NUCLEOTIDE SEQUENCE [LARGE SCALE GENOMIC DNA]</scope>
    <source>
        <strain evidence="7 8">F435</strain>
    </source>
</reference>
<evidence type="ECO:0000313" key="8">
    <source>
        <dbReference type="Proteomes" id="UP000435304"/>
    </source>
</evidence>
<proteinExistence type="inferred from homology"/>
<organism evidence="7 8">
    <name type="scientific">Auraticoccus cholistanensis</name>
    <dbReference type="NCBI Taxonomy" id="2656650"/>
    <lineage>
        <taxon>Bacteria</taxon>
        <taxon>Bacillati</taxon>
        <taxon>Actinomycetota</taxon>
        <taxon>Actinomycetes</taxon>
        <taxon>Propionibacteriales</taxon>
        <taxon>Propionibacteriaceae</taxon>
        <taxon>Auraticoccus</taxon>
    </lineage>
</organism>
<dbReference type="GO" id="GO:0004659">
    <property type="term" value="F:prenyltransferase activity"/>
    <property type="evidence" value="ECO:0007669"/>
    <property type="project" value="InterPro"/>
</dbReference>
<comment type="similarity">
    <text evidence="2 6">Belongs to the FPP/GGPP synthase family.</text>
</comment>
<keyword evidence="5" id="KW-0460">Magnesium</keyword>
<dbReference type="RefSeq" id="WP_408609324.1">
    <property type="nucleotide sequence ID" value="NZ_WPCU01000010.1"/>
</dbReference>
<dbReference type="PANTHER" id="PTHR12001">
    <property type="entry name" value="GERANYLGERANYL PYROPHOSPHATE SYNTHASE"/>
    <property type="match status" value="1"/>
</dbReference>
<protein>
    <submittedName>
        <fullName evidence="7">Polyprenyl synthetase family protein</fullName>
    </submittedName>
</protein>
<dbReference type="Gene3D" id="1.10.600.10">
    <property type="entry name" value="Farnesyl Diphosphate Synthase"/>
    <property type="match status" value="1"/>
</dbReference>
<dbReference type="SFLD" id="SFLDS00005">
    <property type="entry name" value="Isoprenoid_Synthase_Type_I"/>
    <property type="match status" value="1"/>
</dbReference>
<accession>A0A6A9V1F5</accession>
<sequence length="369" mass="38592">MAAGFLPDPAEPLSAGFRAAVQTVLTTFLDGQRPLLEGIGPELDPVLAMARSLTAGGKRLRPAFCLWGHAAVGGDPGDPDVLAAAASLDLLHVSALVHDDLIDGSDTRRGQPAAHRRFEALHAGSGWRGTGTALGQAGAVLLGDLLVMWSVELLERAVLRLGRPHEALQLAQLMRTEVTCGQYLDVVAQVSPLREGGDRAAVDRAHRVVEHKSARYTVTRPLQLGAALSGPLPAATREALQQYGSHVGRAFQFRDDVLGVFGDEAVTGKPAGDDLREGKQTLLLAEARAGLAGAGLARLDALVGRPDLDADGVAEARDLIEASGALTRLETLIEDHGRQGLAALSGGALAEDGRVALEQLAHAALRRSS</sequence>
<dbReference type="Pfam" id="PF00348">
    <property type="entry name" value="polyprenyl_synt"/>
    <property type="match status" value="1"/>
</dbReference>
<name>A0A6A9V1F5_9ACTN</name>
<evidence type="ECO:0000256" key="4">
    <source>
        <dbReference type="ARBA" id="ARBA00022723"/>
    </source>
</evidence>
<evidence type="ECO:0000256" key="6">
    <source>
        <dbReference type="RuleBase" id="RU004466"/>
    </source>
</evidence>
<dbReference type="PROSITE" id="PS00723">
    <property type="entry name" value="POLYPRENYL_SYNTHASE_1"/>
    <property type="match status" value="1"/>
</dbReference>